<dbReference type="EMBL" id="CP030032">
    <property type="protein sequence ID" value="AWV88630.1"/>
    <property type="molecule type" value="Genomic_DNA"/>
</dbReference>
<dbReference type="PANTHER" id="PTHR46401">
    <property type="entry name" value="GLYCOSYLTRANSFERASE WBBK-RELATED"/>
    <property type="match status" value="1"/>
</dbReference>
<dbReference type="Proteomes" id="UP000249799">
    <property type="component" value="Chromosome"/>
</dbReference>
<dbReference type="Pfam" id="PF13439">
    <property type="entry name" value="Glyco_transf_4"/>
    <property type="match status" value="1"/>
</dbReference>
<keyword evidence="3" id="KW-1185">Reference proteome</keyword>
<gene>
    <name evidence="2" type="ORF">DN745_04475</name>
</gene>
<protein>
    <submittedName>
        <fullName evidence="2">Uncharacterized protein</fullName>
    </submittedName>
</protein>
<name>A0A2Z4FIA9_9DELT</name>
<organism evidence="2 3">
    <name type="scientific">Bradymonas sediminis</name>
    <dbReference type="NCBI Taxonomy" id="1548548"/>
    <lineage>
        <taxon>Bacteria</taxon>
        <taxon>Deltaproteobacteria</taxon>
        <taxon>Bradymonadales</taxon>
        <taxon>Bradymonadaceae</taxon>
        <taxon>Bradymonas</taxon>
    </lineage>
</organism>
<dbReference type="Pfam" id="PF00534">
    <property type="entry name" value="Glycos_transf_1"/>
    <property type="match status" value="1"/>
</dbReference>
<accession>A0A2Z4FIA9</accession>
<feature type="region of interest" description="Disordered" evidence="1">
    <location>
        <begin position="1"/>
        <end position="29"/>
    </location>
</feature>
<dbReference type="CDD" id="cd03809">
    <property type="entry name" value="GT4_MtfB-like"/>
    <property type="match status" value="1"/>
</dbReference>
<dbReference type="InterPro" id="IPR028098">
    <property type="entry name" value="Glyco_trans_4-like_N"/>
</dbReference>
<dbReference type="SUPFAM" id="SSF53756">
    <property type="entry name" value="UDP-Glycosyltransferase/glycogen phosphorylase"/>
    <property type="match status" value="1"/>
</dbReference>
<dbReference type="Gene3D" id="3.40.50.2000">
    <property type="entry name" value="Glycogen Phosphorylase B"/>
    <property type="match status" value="2"/>
</dbReference>
<evidence type="ECO:0000313" key="2">
    <source>
        <dbReference type="EMBL" id="AWV88630.1"/>
    </source>
</evidence>
<dbReference type="OrthoDB" id="9767517at2"/>
<dbReference type="GO" id="GO:0016757">
    <property type="term" value="F:glycosyltransferase activity"/>
    <property type="evidence" value="ECO:0007669"/>
    <property type="project" value="InterPro"/>
</dbReference>
<dbReference type="AlphaFoldDB" id="A0A2Z4FIA9"/>
<sequence>MLFGESAQSQLVLPHPSPPVTDLSRNPSTPVEITHTNACVMLDARYISDEPSGIGRYTHHLIEQLLAQDTGLRLKLITHPTRPKPFDDPRVTCQTYPAAPNSLRTRFVMPRILEKEGAFKGVDLFHSPFNILPADLPVPSVFTLHDIMWLLDKNYCTDSAWRKVVTGTFYEQLIPRSAAQADHILTVSETSRQAIEDYFPAMRGRVDVTYNGIDAAFHPMPPEEGWPRLSKWLAPKSRFVLVVGQGTPYKNHAGALAGFIEAFRHDPDVYFVLVRRLTRGPASRLHQLMADPDVASRIITLEHISLDELHALYSMAHAFLFPSIYEGFGLPALEAMACGTPVVTSNRGAPNEVAGPGALTVDPESPAEIARALRLLFDDTAAWEEQRSRGLKHAANFTWQACGRATLDVYRQLLKQ</sequence>
<reference evidence="2 3" key="1">
    <citation type="submission" date="2018-06" db="EMBL/GenBank/DDBJ databases">
        <title>Lujinxingia sediminis gen. nov. sp. nov., a new facultative anaerobic member of the class Deltaproteobacteria, and proposal of Lujinxingaceae fam. nov.</title>
        <authorList>
            <person name="Guo L.-Y."/>
            <person name="Li C.-M."/>
            <person name="Wang S."/>
            <person name="Du Z.-J."/>
        </authorList>
    </citation>
    <scope>NUCLEOTIDE SEQUENCE [LARGE SCALE GENOMIC DNA]</scope>
    <source>
        <strain evidence="2 3">FA350</strain>
    </source>
</reference>
<dbReference type="InterPro" id="IPR001296">
    <property type="entry name" value="Glyco_trans_1"/>
</dbReference>
<feature type="compositionally biased region" description="Polar residues" evidence="1">
    <location>
        <begin position="1"/>
        <end position="11"/>
    </location>
</feature>
<dbReference type="KEGG" id="bsed:DN745_04475"/>
<dbReference type="GO" id="GO:0009103">
    <property type="term" value="P:lipopolysaccharide biosynthetic process"/>
    <property type="evidence" value="ECO:0007669"/>
    <property type="project" value="TreeGrafter"/>
</dbReference>
<dbReference type="PANTHER" id="PTHR46401:SF2">
    <property type="entry name" value="GLYCOSYLTRANSFERASE WBBK-RELATED"/>
    <property type="match status" value="1"/>
</dbReference>
<evidence type="ECO:0000256" key="1">
    <source>
        <dbReference type="SAM" id="MobiDB-lite"/>
    </source>
</evidence>
<proteinExistence type="predicted"/>
<evidence type="ECO:0000313" key="3">
    <source>
        <dbReference type="Proteomes" id="UP000249799"/>
    </source>
</evidence>